<comment type="caution">
    <text evidence="8">The sequence shown here is derived from an EMBL/GenBank/DDBJ whole genome shotgun (WGS) entry which is preliminary data.</text>
</comment>
<dbReference type="GO" id="GO:0005737">
    <property type="term" value="C:cytoplasm"/>
    <property type="evidence" value="ECO:0007669"/>
    <property type="project" value="TreeGrafter"/>
</dbReference>
<dbReference type="SUPFAM" id="SSF50129">
    <property type="entry name" value="GroES-like"/>
    <property type="match status" value="1"/>
</dbReference>
<dbReference type="EMBL" id="JAGMUV010000001">
    <property type="protein sequence ID" value="KAH7177041.1"/>
    <property type="molecule type" value="Genomic_DNA"/>
</dbReference>
<dbReference type="Gene3D" id="3.90.180.10">
    <property type="entry name" value="Medium-chain alcohol dehydrogenases, catalytic domain"/>
    <property type="match status" value="1"/>
</dbReference>
<evidence type="ECO:0000256" key="6">
    <source>
        <dbReference type="RuleBase" id="RU361277"/>
    </source>
</evidence>
<gene>
    <name evidence="8" type="ORF">EDB81DRAFT_752353</name>
</gene>
<evidence type="ECO:0000313" key="8">
    <source>
        <dbReference type="EMBL" id="KAH7177041.1"/>
    </source>
</evidence>
<evidence type="ECO:0000256" key="5">
    <source>
        <dbReference type="ARBA" id="ARBA00023002"/>
    </source>
</evidence>
<dbReference type="OrthoDB" id="3941538at2759"/>
<protein>
    <submittedName>
        <fullName evidence="8">Chaperonin 10-like protein</fullName>
    </submittedName>
</protein>
<accession>A0A9P9JJT3</accession>
<comment type="cofactor">
    <cofactor evidence="1 6">
        <name>Zn(2+)</name>
        <dbReference type="ChEBI" id="CHEBI:29105"/>
    </cofactor>
</comment>
<dbReference type="PANTHER" id="PTHR43161:SF23">
    <property type="entry name" value="(R,R)-BUTANEDIOL DEHYDROGENASE-RELATED"/>
    <property type="match status" value="1"/>
</dbReference>
<dbReference type="PANTHER" id="PTHR43161">
    <property type="entry name" value="SORBITOL DEHYDROGENASE"/>
    <property type="match status" value="1"/>
</dbReference>
<dbReference type="InterPro" id="IPR013154">
    <property type="entry name" value="ADH-like_N"/>
</dbReference>
<dbReference type="PROSITE" id="PS00059">
    <property type="entry name" value="ADH_ZINC"/>
    <property type="match status" value="1"/>
</dbReference>
<comment type="similarity">
    <text evidence="2 6">Belongs to the zinc-containing alcohol dehydrogenase family.</text>
</comment>
<dbReference type="CDD" id="cd08233">
    <property type="entry name" value="butanediol_DH_like"/>
    <property type="match status" value="1"/>
</dbReference>
<dbReference type="InterPro" id="IPR036291">
    <property type="entry name" value="NAD(P)-bd_dom_sf"/>
</dbReference>
<dbReference type="AlphaFoldDB" id="A0A9P9JJT3"/>
<keyword evidence="5" id="KW-0560">Oxidoreductase</keyword>
<dbReference type="GO" id="GO:0000721">
    <property type="term" value="F:(R,R)-butanediol dehydrogenase activity"/>
    <property type="evidence" value="ECO:0007669"/>
    <property type="project" value="TreeGrafter"/>
</dbReference>
<keyword evidence="9" id="KW-1185">Reference proteome</keyword>
<dbReference type="GO" id="GO:0008270">
    <property type="term" value="F:zinc ion binding"/>
    <property type="evidence" value="ECO:0007669"/>
    <property type="project" value="InterPro"/>
</dbReference>
<keyword evidence="4 6" id="KW-0862">Zinc</keyword>
<dbReference type="GO" id="GO:0034079">
    <property type="term" value="P:butanediol biosynthetic process"/>
    <property type="evidence" value="ECO:0007669"/>
    <property type="project" value="TreeGrafter"/>
</dbReference>
<evidence type="ECO:0000256" key="1">
    <source>
        <dbReference type="ARBA" id="ARBA00001947"/>
    </source>
</evidence>
<reference evidence="8" key="1">
    <citation type="journal article" date="2021" name="Nat. Commun.">
        <title>Genetic determinants of endophytism in the Arabidopsis root mycobiome.</title>
        <authorList>
            <person name="Mesny F."/>
            <person name="Miyauchi S."/>
            <person name="Thiergart T."/>
            <person name="Pickel B."/>
            <person name="Atanasova L."/>
            <person name="Karlsson M."/>
            <person name="Huettel B."/>
            <person name="Barry K.W."/>
            <person name="Haridas S."/>
            <person name="Chen C."/>
            <person name="Bauer D."/>
            <person name="Andreopoulos W."/>
            <person name="Pangilinan J."/>
            <person name="LaButti K."/>
            <person name="Riley R."/>
            <person name="Lipzen A."/>
            <person name="Clum A."/>
            <person name="Drula E."/>
            <person name="Henrissat B."/>
            <person name="Kohler A."/>
            <person name="Grigoriev I.V."/>
            <person name="Martin F.M."/>
            <person name="Hacquard S."/>
        </authorList>
    </citation>
    <scope>NUCLEOTIDE SEQUENCE</scope>
    <source>
        <strain evidence="8">MPI-CAGE-AT-0147</strain>
    </source>
</reference>
<dbReference type="SUPFAM" id="SSF51735">
    <property type="entry name" value="NAD(P)-binding Rossmann-fold domains"/>
    <property type="match status" value="1"/>
</dbReference>
<keyword evidence="3 6" id="KW-0479">Metal-binding</keyword>
<dbReference type="InterPro" id="IPR020843">
    <property type="entry name" value="ER"/>
</dbReference>
<evidence type="ECO:0000256" key="3">
    <source>
        <dbReference type="ARBA" id="ARBA00022723"/>
    </source>
</evidence>
<evidence type="ECO:0000313" key="9">
    <source>
        <dbReference type="Proteomes" id="UP000738349"/>
    </source>
</evidence>
<proteinExistence type="inferred from homology"/>
<dbReference type="Proteomes" id="UP000738349">
    <property type="component" value="Unassembled WGS sequence"/>
</dbReference>
<feature type="domain" description="Enoyl reductase (ER)" evidence="7">
    <location>
        <begin position="25"/>
        <end position="376"/>
    </location>
</feature>
<evidence type="ECO:0000256" key="2">
    <source>
        <dbReference type="ARBA" id="ARBA00008072"/>
    </source>
</evidence>
<organism evidence="8 9">
    <name type="scientific">Dactylonectria macrodidyma</name>
    <dbReference type="NCBI Taxonomy" id="307937"/>
    <lineage>
        <taxon>Eukaryota</taxon>
        <taxon>Fungi</taxon>
        <taxon>Dikarya</taxon>
        <taxon>Ascomycota</taxon>
        <taxon>Pezizomycotina</taxon>
        <taxon>Sordariomycetes</taxon>
        <taxon>Hypocreomycetidae</taxon>
        <taxon>Hypocreales</taxon>
        <taxon>Nectriaceae</taxon>
        <taxon>Dactylonectria</taxon>
    </lineage>
</organism>
<sequence>MSTAAVVEQAPAWPTVTALRFHKRGDIRLEQLEPEQCSPDHVRVKVAYSGICGTDVTEYISGPIFPPQEGHANPHTGVTLPIVMGHEFSGTIIEVGSNVSHLKIGQHVVISPAYDHRHYDTEFCEPCQNEKYNICDAAATVGLNAPGGGFCDQTVVRARNCIALPSNVSLKAAALVEPLAIGHHCITASGFRKGQSVLICGAGPIGLAILLLLRVMGASKVIVTEVLESRLAQARNFGADAVINPLQCSAMPGSSAAEAIQQVVKGGVDIAFDATGLQSTLDLSIACAKPGGVIFNVAIHKKALSLNLNDLALKEKRLLGGICYFQEDFDIVIGMLAEGRLNPEQMITSIVPLSNIVEGGFEELIHNREAHVKILIKP</sequence>
<dbReference type="InterPro" id="IPR011032">
    <property type="entry name" value="GroES-like_sf"/>
</dbReference>
<evidence type="ECO:0000259" key="7">
    <source>
        <dbReference type="SMART" id="SM00829"/>
    </source>
</evidence>
<dbReference type="SMART" id="SM00829">
    <property type="entry name" value="PKS_ER"/>
    <property type="match status" value="1"/>
</dbReference>
<dbReference type="Gene3D" id="3.40.50.720">
    <property type="entry name" value="NAD(P)-binding Rossmann-like Domain"/>
    <property type="match status" value="1"/>
</dbReference>
<evidence type="ECO:0000256" key="4">
    <source>
        <dbReference type="ARBA" id="ARBA00022833"/>
    </source>
</evidence>
<dbReference type="Pfam" id="PF08240">
    <property type="entry name" value="ADH_N"/>
    <property type="match status" value="1"/>
</dbReference>
<name>A0A9P9JJT3_9HYPO</name>
<dbReference type="Pfam" id="PF00107">
    <property type="entry name" value="ADH_zinc_N"/>
    <property type="match status" value="1"/>
</dbReference>
<dbReference type="InterPro" id="IPR013149">
    <property type="entry name" value="ADH-like_C"/>
</dbReference>
<dbReference type="InterPro" id="IPR002328">
    <property type="entry name" value="ADH_Zn_CS"/>
</dbReference>